<accession>A0ABP4BC58</accession>
<sequence>MEAVEIARRLVQERYPQARAAWLGGSVAQGTATSTSDLDITVLLPGPPAPLRESLQYAGWPVELFVHTEASLAHYCEKDRRRRQPSMMRLVGETIVLLDTDGSGATLRASGKAQILAGPPPLEAQDIAMLRYKISDLLEDLIGADSNDVRTAIATLLWLDASALLLTGANHWTGTGKGLLRELAAYDATHTTDYATALPAAVRAASTGDPTALIATVDTILKPYGGRLFDGFQLSGD</sequence>
<dbReference type="Pfam" id="PF01909">
    <property type="entry name" value="NTP_transf_2"/>
    <property type="match status" value="1"/>
</dbReference>
<reference evidence="3" key="1">
    <citation type="journal article" date="2019" name="Int. J. Syst. Evol. Microbiol.">
        <title>The Global Catalogue of Microorganisms (GCM) 10K type strain sequencing project: providing services to taxonomists for standard genome sequencing and annotation.</title>
        <authorList>
            <consortium name="The Broad Institute Genomics Platform"/>
            <consortium name="The Broad Institute Genome Sequencing Center for Infectious Disease"/>
            <person name="Wu L."/>
            <person name="Ma J."/>
        </authorList>
    </citation>
    <scope>NUCLEOTIDE SEQUENCE [LARGE SCALE GENOMIC DNA]</scope>
    <source>
        <strain evidence="3">JCM 10977</strain>
    </source>
</reference>
<dbReference type="Gene3D" id="3.30.460.10">
    <property type="entry name" value="Beta Polymerase, domain 2"/>
    <property type="match status" value="1"/>
</dbReference>
<organism evidence="2 3">
    <name type="scientific">Kribbella koreensis</name>
    <dbReference type="NCBI Taxonomy" id="57909"/>
    <lineage>
        <taxon>Bacteria</taxon>
        <taxon>Bacillati</taxon>
        <taxon>Actinomycetota</taxon>
        <taxon>Actinomycetes</taxon>
        <taxon>Propionibacteriales</taxon>
        <taxon>Kribbellaceae</taxon>
        <taxon>Kribbella</taxon>
    </lineage>
</organism>
<evidence type="ECO:0000313" key="2">
    <source>
        <dbReference type="EMBL" id="GAA0947651.1"/>
    </source>
</evidence>
<protein>
    <submittedName>
        <fullName evidence="2">Nucleotidyltransferase domain-containing protein</fullName>
    </submittedName>
</protein>
<keyword evidence="3" id="KW-1185">Reference proteome</keyword>
<dbReference type="InterPro" id="IPR002934">
    <property type="entry name" value="Polymerase_NTP_transf_dom"/>
</dbReference>
<evidence type="ECO:0000259" key="1">
    <source>
        <dbReference type="Pfam" id="PF01909"/>
    </source>
</evidence>
<dbReference type="RefSeq" id="WP_343973240.1">
    <property type="nucleotide sequence ID" value="NZ_BAAAHK010000011.1"/>
</dbReference>
<dbReference type="CDD" id="cd05403">
    <property type="entry name" value="NT_KNTase_like"/>
    <property type="match status" value="1"/>
</dbReference>
<proteinExistence type="predicted"/>
<gene>
    <name evidence="2" type="ORF">GCM10009554_44560</name>
</gene>
<comment type="caution">
    <text evidence="2">The sequence shown here is derived from an EMBL/GenBank/DDBJ whole genome shotgun (WGS) entry which is preliminary data.</text>
</comment>
<evidence type="ECO:0000313" key="3">
    <source>
        <dbReference type="Proteomes" id="UP001500542"/>
    </source>
</evidence>
<name>A0ABP4BC58_9ACTN</name>
<dbReference type="EMBL" id="BAAAHK010000011">
    <property type="protein sequence ID" value="GAA0947651.1"/>
    <property type="molecule type" value="Genomic_DNA"/>
</dbReference>
<feature type="domain" description="Polymerase nucleotidyl transferase" evidence="1">
    <location>
        <begin position="7"/>
        <end position="50"/>
    </location>
</feature>
<dbReference type="InterPro" id="IPR043519">
    <property type="entry name" value="NT_sf"/>
</dbReference>
<dbReference type="SUPFAM" id="SSF81301">
    <property type="entry name" value="Nucleotidyltransferase"/>
    <property type="match status" value="1"/>
</dbReference>
<dbReference type="Proteomes" id="UP001500542">
    <property type="component" value="Unassembled WGS sequence"/>
</dbReference>